<evidence type="ECO:0000313" key="1">
    <source>
        <dbReference type="EMBL" id="KAI8434528.1"/>
    </source>
</evidence>
<sequence>ARFSVLHREASDDWDLRVEYVQPRDAGVYECQINTEPKINMAVFLTVEAAAASIWGSQDVYVKKGSTISLTFGERTLIASFERLRSVARSIHAESVDVEKDLRREPLLETEPACRVVTSNENCVSKEEQLTEALKKSLPGTTYISVEDISGGCGAMFEVSIEAKEFIGLPRVKQHRLVTDSLKQEISEMHGIRIHTNPTPTEQVIAIKTSLQWVNLFVYSKYNVRFCFERICNFGLAVKKKYHGTIHTN</sequence>
<organism evidence="1 2">
    <name type="scientific">Choristoneura fumiferana</name>
    <name type="common">Spruce budworm moth</name>
    <name type="synonym">Archips fumiferana</name>
    <dbReference type="NCBI Taxonomy" id="7141"/>
    <lineage>
        <taxon>Eukaryota</taxon>
        <taxon>Metazoa</taxon>
        <taxon>Ecdysozoa</taxon>
        <taxon>Arthropoda</taxon>
        <taxon>Hexapoda</taxon>
        <taxon>Insecta</taxon>
        <taxon>Pterygota</taxon>
        <taxon>Neoptera</taxon>
        <taxon>Endopterygota</taxon>
        <taxon>Lepidoptera</taxon>
        <taxon>Glossata</taxon>
        <taxon>Ditrysia</taxon>
        <taxon>Tortricoidea</taxon>
        <taxon>Tortricidae</taxon>
        <taxon>Tortricinae</taxon>
        <taxon>Choristoneura</taxon>
    </lineage>
</organism>
<dbReference type="Proteomes" id="UP001064048">
    <property type="component" value="Chromosome 21"/>
</dbReference>
<evidence type="ECO:0000313" key="2">
    <source>
        <dbReference type="Proteomes" id="UP001064048"/>
    </source>
</evidence>
<reference evidence="1 2" key="1">
    <citation type="journal article" date="2022" name="Genome Biol. Evol.">
        <title>The Spruce Budworm Genome: Reconstructing the Evolutionary History of Antifreeze Proteins.</title>
        <authorList>
            <person name="Beliveau C."/>
            <person name="Gagne P."/>
            <person name="Picq S."/>
            <person name="Vernygora O."/>
            <person name="Keeling C.I."/>
            <person name="Pinkney K."/>
            <person name="Doucet D."/>
            <person name="Wen F."/>
            <person name="Johnston J.S."/>
            <person name="Maaroufi H."/>
            <person name="Boyle B."/>
            <person name="Laroche J."/>
            <person name="Dewar K."/>
            <person name="Juretic N."/>
            <person name="Blackburn G."/>
            <person name="Nisole A."/>
            <person name="Brunet B."/>
            <person name="Brandao M."/>
            <person name="Lumley L."/>
            <person name="Duan J."/>
            <person name="Quan G."/>
            <person name="Lucarotti C.J."/>
            <person name="Roe A.D."/>
            <person name="Sperling F.A.H."/>
            <person name="Levesque R.C."/>
            <person name="Cusson M."/>
        </authorList>
    </citation>
    <scope>NUCLEOTIDE SEQUENCE [LARGE SCALE GENOMIC DNA]</scope>
    <source>
        <strain evidence="1">Glfc:IPQL:Cfum</strain>
    </source>
</reference>
<protein>
    <submittedName>
        <fullName evidence="1">Uncharacterized protein</fullName>
    </submittedName>
</protein>
<proteinExistence type="predicted"/>
<name>A0ACC0KDY6_CHOFU</name>
<keyword evidence="2" id="KW-1185">Reference proteome</keyword>
<comment type="caution">
    <text evidence="1">The sequence shown here is derived from an EMBL/GenBank/DDBJ whole genome shotgun (WGS) entry which is preliminary data.</text>
</comment>
<gene>
    <name evidence="1" type="ORF">MSG28_012528</name>
</gene>
<dbReference type="EMBL" id="CM046121">
    <property type="protein sequence ID" value="KAI8434528.1"/>
    <property type="molecule type" value="Genomic_DNA"/>
</dbReference>
<accession>A0ACC0KDY6</accession>
<feature type="non-terminal residue" evidence="1">
    <location>
        <position position="1"/>
    </location>
</feature>